<dbReference type="InterPro" id="IPR026037">
    <property type="entry name" value="PgpA"/>
</dbReference>
<dbReference type="Pfam" id="PF04608">
    <property type="entry name" value="PgpA"/>
    <property type="match status" value="1"/>
</dbReference>
<keyword evidence="1" id="KW-0812">Transmembrane</keyword>
<dbReference type="Proteomes" id="UP000738126">
    <property type="component" value="Unassembled WGS sequence"/>
</dbReference>
<dbReference type="PANTHER" id="PTHR36305">
    <property type="entry name" value="PHOSPHATIDYLGLYCEROPHOSPHATASE A"/>
    <property type="match status" value="1"/>
</dbReference>
<feature type="domain" description="YutG/PgpA" evidence="2">
    <location>
        <begin position="15"/>
        <end position="152"/>
    </location>
</feature>
<dbReference type="PANTHER" id="PTHR36305:SF1">
    <property type="entry name" value="PHOSPHATIDYLGLYCEROPHOSPHATASE A"/>
    <property type="match status" value="1"/>
</dbReference>
<evidence type="ECO:0000256" key="1">
    <source>
        <dbReference type="SAM" id="Phobius"/>
    </source>
</evidence>
<feature type="transmembrane region" description="Helical" evidence="1">
    <location>
        <begin position="54"/>
        <end position="75"/>
    </location>
</feature>
<feature type="transmembrane region" description="Helical" evidence="1">
    <location>
        <begin position="29"/>
        <end position="47"/>
    </location>
</feature>
<evidence type="ECO:0000313" key="3">
    <source>
        <dbReference type="EMBL" id="MBK1726230.1"/>
    </source>
</evidence>
<reference evidence="3 4" key="1">
    <citation type="journal article" date="2020" name="Microorganisms">
        <title>Osmotic Adaptation and Compatible Solute Biosynthesis of Phototrophic Bacteria as Revealed from Genome Analyses.</title>
        <authorList>
            <person name="Imhoff J.F."/>
            <person name="Rahn T."/>
            <person name="Kunzel S."/>
            <person name="Keller A."/>
            <person name="Neulinger S.C."/>
        </authorList>
    </citation>
    <scope>NUCLEOTIDE SEQUENCE [LARGE SCALE GENOMIC DNA]</scope>
    <source>
        <strain evidence="3 4">DSM 15116</strain>
    </source>
</reference>
<evidence type="ECO:0000259" key="2">
    <source>
        <dbReference type="Pfam" id="PF04608"/>
    </source>
</evidence>
<proteinExistence type="predicted"/>
<accession>A0ABS1E424</accession>
<dbReference type="SUPFAM" id="SSF101307">
    <property type="entry name" value="YutG-like"/>
    <property type="match status" value="1"/>
</dbReference>
<gene>
    <name evidence="3" type="ORF">CKO13_04155</name>
</gene>
<dbReference type="InterPro" id="IPR036681">
    <property type="entry name" value="PgpA-like_sf"/>
</dbReference>
<comment type="caution">
    <text evidence="3">The sequence shown here is derived from an EMBL/GenBank/DDBJ whole genome shotgun (WGS) entry which is preliminary data.</text>
</comment>
<feature type="transmembrane region" description="Helical" evidence="1">
    <location>
        <begin position="141"/>
        <end position="158"/>
    </location>
</feature>
<dbReference type="InterPro" id="IPR007686">
    <property type="entry name" value="YutG/PgpA"/>
</dbReference>
<organism evidence="3 4">
    <name type="scientific">Halorhodospira neutriphila</name>
    <dbReference type="NCBI Taxonomy" id="168379"/>
    <lineage>
        <taxon>Bacteria</taxon>
        <taxon>Pseudomonadati</taxon>
        <taxon>Pseudomonadota</taxon>
        <taxon>Gammaproteobacteria</taxon>
        <taxon>Chromatiales</taxon>
        <taxon>Ectothiorhodospiraceae</taxon>
        <taxon>Halorhodospira</taxon>
    </lineage>
</organism>
<dbReference type="EMBL" id="NRSH01000030">
    <property type="protein sequence ID" value="MBK1726230.1"/>
    <property type="molecule type" value="Genomic_DNA"/>
</dbReference>
<keyword evidence="1" id="KW-0472">Membrane</keyword>
<keyword evidence="1" id="KW-1133">Transmembrane helix</keyword>
<name>A0ABS1E424_9GAMM</name>
<protein>
    <recommendedName>
        <fullName evidence="2">YutG/PgpA domain-containing protein</fullName>
    </recommendedName>
</protein>
<evidence type="ECO:0000313" key="4">
    <source>
        <dbReference type="Proteomes" id="UP000738126"/>
    </source>
</evidence>
<sequence length="163" mass="15901">MAGAGGAAPLTAAAWLATAGGATATPGLGALVTALLSLALAGLVLRCPPRGQAAIAAGLLLPAVGLCQLASGAFADKDDARIVADEVLTFPVAVAAQGAARHPAVLGGAYLASRALDGLKPPPARQAEGLPGGVGIVLDDLVTNLYTALLLAGGCAAYRRYRP</sequence>
<keyword evidence="4" id="KW-1185">Reference proteome</keyword>